<dbReference type="InterPro" id="IPR029058">
    <property type="entry name" value="AB_hydrolase_fold"/>
</dbReference>
<dbReference type="SUPFAM" id="SSF53474">
    <property type="entry name" value="alpha/beta-Hydrolases"/>
    <property type="match status" value="1"/>
</dbReference>
<name>A0A0K1JI58_9MICO</name>
<evidence type="ECO:0000259" key="1">
    <source>
        <dbReference type="Pfam" id="PF12697"/>
    </source>
</evidence>
<evidence type="ECO:0000313" key="2">
    <source>
        <dbReference type="EMBL" id="AKU16265.1"/>
    </source>
</evidence>
<dbReference type="PANTHER" id="PTHR43433:SF5">
    <property type="entry name" value="AB HYDROLASE-1 DOMAIN-CONTAINING PROTEIN"/>
    <property type="match status" value="1"/>
</dbReference>
<feature type="domain" description="AB hydrolase-1" evidence="1">
    <location>
        <begin position="26"/>
        <end position="232"/>
    </location>
</feature>
<dbReference type="GO" id="GO:0004806">
    <property type="term" value="F:triacylglycerol lipase activity"/>
    <property type="evidence" value="ECO:0007669"/>
    <property type="project" value="TreeGrafter"/>
</dbReference>
<dbReference type="EMBL" id="CP011112">
    <property type="protein sequence ID" value="AKU16265.1"/>
    <property type="molecule type" value="Genomic_DNA"/>
</dbReference>
<dbReference type="STRING" id="571913.VV02_10975"/>
<organism evidence="2 3">
    <name type="scientific">Luteipulveratus mongoliensis</name>
    <dbReference type="NCBI Taxonomy" id="571913"/>
    <lineage>
        <taxon>Bacteria</taxon>
        <taxon>Bacillati</taxon>
        <taxon>Actinomycetota</taxon>
        <taxon>Actinomycetes</taxon>
        <taxon>Micrococcales</taxon>
        <taxon>Dermacoccaceae</taxon>
        <taxon>Luteipulveratus</taxon>
    </lineage>
</organism>
<dbReference type="InterPro" id="IPR050471">
    <property type="entry name" value="AB_hydrolase"/>
</dbReference>
<dbReference type="GO" id="GO:0046503">
    <property type="term" value="P:glycerolipid catabolic process"/>
    <property type="evidence" value="ECO:0007669"/>
    <property type="project" value="TreeGrafter"/>
</dbReference>
<evidence type="ECO:0000313" key="3">
    <source>
        <dbReference type="Proteomes" id="UP000066480"/>
    </source>
</evidence>
<keyword evidence="3" id="KW-1185">Reference proteome</keyword>
<dbReference type="Gene3D" id="3.40.50.1820">
    <property type="entry name" value="alpha/beta hydrolase"/>
    <property type="match status" value="1"/>
</dbReference>
<dbReference type="Pfam" id="PF12697">
    <property type="entry name" value="Abhydrolase_6"/>
    <property type="match status" value="1"/>
</dbReference>
<dbReference type="PRINTS" id="PR00111">
    <property type="entry name" value="ABHYDROLASE"/>
</dbReference>
<gene>
    <name evidence="2" type="ORF">VV02_10975</name>
</gene>
<sequence>MGEYASVNGIDLYYEVHGADNPGPPLVMLHGGVLTFHLSFDALLPELTADRHVIGIELQGHGHTADSDRPFTIRQCADDVLALLDQLGHQQADFFGYSLGGLVSTDIATRHPERVGRLVLAAAHFRPDAYYPEITGPEQNSPRLPTEANFDAMHRAYDEVAPNRDDFFPFMEKIQPAVHEFEPWTPEQLAQITMPVLIIIGDTDFIRLEHAVEMKQLLPDAQLAILPGTKHTEVIRADLVLPMIRPFLAQSPGADLGRTSPVS</sequence>
<dbReference type="PANTHER" id="PTHR43433">
    <property type="entry name" value="HYDROLASE, ALPHA/BETA FOLD FAMILY PROTEIN"/>
    <property type="match status" value="1"/>
</dbReference>
<dbReference type="AlphaFoldDB" id="A0A0K1JI58"/>
<dbReference type="KEGG" id="lmoi:VV02_10975"/>
<proteinExistence type="predicted"/>
<accession>A0A0K1JI58</accession>
<dbReference type="Proteomes" id="UP000066480">
    <property type="component" value="Chromosome"/>
</dbReference>
<protein>
    <submittedName>
        <fullName evidence="2">Alpha/beta hydrolase</fullName>
    </submittedName>
</protein>
<reference evidence="2 3" key="1">
    <citation type="submission" date="2015-03" db="EMBL/GenBank/DDBJ databases">
        <title>Luteipulveratus halotolerans sp. nov., a novel actinobacterium (Dermacoccaceae) from Sarawak, Malaysia.</title>
        <authorList>
            <person name="Juboi H."/>
            <person name="Basik A."/>
            <person name="Shamsul S.S."/>
            <person name="Arnold P."/>
            <person name="Schmitt E.K."/>
            <person name="Sanglier J.-J."/>
            <person name="Yeo T."/>
        </authorList>
    </citation>
    <scope>NUCLEOTIDE SEQUENCE [LARGE SCALE GENOMIC DNA]</scope>
    <source>
        <strain evidence="2 3">MN07-A0370</strain>
    </source>
</reference>
<dbReference type="PATRIC" id="fig|571913.6.peg.2239"/>
<dbReference type="InterPro" id="IPR000073">
    <property type="entry name" value="AB_hydrolase_1"/>
</dbReference>
<keyword evidence="2" id="KW-0378">Hydrolase</keyword>
<dbReference type="OrthoDB" id="4481859at2"/>
<dbReference type="RefSeq" id="WP_052591582.1">
    <property type="nucleotide sequence ID" value="NZ_CP011112.1"/>
</dbReference>